<name>A0A381XUU7_9ZZZZ</name>
<feature type="region of interest" description="Disordered" evidence="1">
    <location>
        <begin position="1"/>
        <end position="25"/>
    </location>
</feature>
<sequence>MQESDHPTPALSTDSDHETIVAIRQ</sequence>
<accession>A0A381XUU7</accession>
<organism evidence="2">
    <name type="scientific">marine metagenome</name>
    <dbReference type="NCBI Taxonomy" id="408172"/>
    <lineage>
        <taxon>unclassified sequences</taxon>
        <taxon>metagenomes</taxon>
        <taxon>ecological metagenomes</taxon>
    </lineage>
</organism>
<dbReference type="EMBL" id="UINC01016470">
    <property type="protein sequence ID" value="SVA68549.1"/>
    <property type="molecule type" value="Genomic_DNA"/>
</dbReference>
<proteinExistence type="predicted"/>
<gene>
    <name evidence="2" type="ORF">METZ01_LOCUS121403</name>
</gene>
<protein>
    <submittedName>
        <fullName evidence="2">Uncharacterized protein</fullName>
    </submittedName>
</protein>
<evidence type="ECO:0000256" key="1">
    <source>
        <dbReference type="SAM" id="MobiDB-lite"/>
    </source>
</evidence>
<reference evidence="2" key="1">
    <citation type="submission" date="2018-05" db="EMBL/GenBank/DDBJ databases">
        <authorList>
            <person name="Lanie J.A."/>
            <person name="Ng W.-L."/>
            <person name="Kazmierczak K.M."/>
            <person name="Andrzejewski T.M."/>
            <person name="Davidsen T.M."/>
            <person name="Wayne K.J."/>
            <person name="Tettelin H."/>
            <person name="Glass J.I."/>
            <person name="Rusch D."/>
            <person name="Podicherti R."/>
            <person name="Tsui H.-C.T."/>
            <person name="Winkler M.E."/>
        </authorList>
    </citation>
    <scope>NUCLEOTIDE SEQUENCE</scope>
</reference>
<evidence type="ECO:0000313" key="2">
    <source>
        <dbReference type="EMBL" id="SVA68549.1"/>
    </source>
</evidence>
<dbReference type="AlphaFoldDB" id="A0A381XUU7"/>